<feature type="signal peptide" evidence="1">
    <location>
        <begin position="1"/>
        <end position="21"/>
    </location>
</feature>
<dbReference type="InterPro" id="IPR040756">
    <property type="entry name" value="Peptidase_M61_N"/>
</dbReference>
<evidence type="ECO:0000313" key="4">
    <source>
        <dbReference type="EMBL" id="OYQ45565.1"/>
    </source>
</evidence>
<organism evidence="4 5">
    <name type="scientific">Flavobacterium aurantiibacter</name>
    <dbReference type="NCBI Taxonomy" id="2023067"/>
    <lineage>
        <taxon>Bacteria</taxon>
        <taxon>Pseudomonadati</taxon>
        <taxon>Bacteroidota</taxon>
        <taxon>Flavobacteriia</taxon>
        <taxon>Flavobacteriales</taxon>
        <taxon>Flavobacteriaceae</taxon>
        <taxon>Flavobacterium</taxon>
    </lineage>
</organism>
<evidence type="ECO:0000256" key="1">
    <source>
        <dbReference type="SAM" id="SignalP"/>
    </source>
</evidence>
<dbReference type="Gene3D" id="2.30.42.10">
    <property type="match status" value="1"/>
</dbReference>
<dbReference type="Proteomes" id="UP000216035">
    <property type="component" value="Unassembled WGS sequence"/>
</dbReference>
<dbReference type="AlphaFoldDB" id="A0A255ZXD6"/>
<feature type="domain" description="Peptidase M61 catalytic" evidence="2">
    <location>
        <begin position="307"/>
        <end position="414"/>
    </location>
</feature>
<feature type="chain" id="PRO_5012423060" evidence="1">
    <location>
        <begin position="22"/>
        <end position="616"/>
    </location>
</feature>
<keyword evidence="1" id="KW-0732">Signal</keyword>
<name>A0A255ZXD6_9FLAO</name>
<dbReference type="SUPFAM" id="SSF50156">
    <property type="entry name" value="PDZ domain-like"/>
    <property type="match status" value="1"/>
</dbReference>
<evidence type="ECO:0000313" key="5">
    <source>
        <dbReference type="Proteomes" id="UP000216035"/>
    </source>
</evidence>
<dbReference type="Gene3D" id="1.10.390.10">
    <property type="entry name" value="Neutral Protease Domain 2"/>
    <property type="match status" value="1"/>
</dbReference>
<comment type="caution">
    <text evidence="4">The sequence shown here is derived from an EMBL/GenBank/DDBJ whole genome shotgun (WGS) entry which is preliminary data.</text>
</comment>
<proteinExistence type="predicted"/>
<accession>A0A255ZXD6</accession>
<dbReference type="Gene3D" id="2.60.40.3650">
    <property type="match status" value="1"/>
</dbReference>
<sequence length="616" mass="68964">MKKLLLAVVLVCGMGQQAVLAQKSGVTKINASINLNEVKNDALAVQVTFEGKLGSEIVYRLPKTIPGTYSTANYGKYVFDFKAVDKKNNDLKVEKIDENSYKISDAKNLKSITYYVNDTFDQEKGGQFGEEIFSPAGTNILEGANFLLNTHGFIGYVDGLMSVPYTLKVTHPENLYGATSMTDADASNTADLFTAFRYAELIENPIMYSKSDYATFKVGDMDIIIAVYSPKGNFSAKMLEPEMKRMMTAQKQFLGKFNATKKYAVLLYLSDLQADDAKGFGALEHPTSTTVVMPESLTIEQMNESMRDVVSHEFFHIVTPLTIHSKEIEDFDFANPKMSEHLWMYEGVTEYFANLFQINQGLISEEDFYKRISGKIKNASQMDDSMSFTVMSKNVLDEPYKTQYLNVYEKGALIGMCIDIIIREKSNGQRGILDMMQKLSQIYGTNKAFNDNELFDKIAEITYPEVKDFLIKHVQGTTPIDYNAILAKVGVTPQDTEVSGNPLIKGQSPMISVNPQTKEIYLLALPEISSFFTSLGIQGNDILLAFNDVNYNLDNIYDLINVSQTWKDNDAITIKYKRDGVEKTATGKIILPKEKALGFAATDKSKDGLKQAWLKK</sequence>
<dbReference type="Pfam" id="PF17899">
    <property type="entry name" value="Peptidase_M61_N"/>
    <property type="match status" value="1"/>
</dbReference>
<dbReference type="SUPFAM" id="SSF55486">
    <property type="entry name" value="Metalloproteases ('zincins'), catalytic domain"/>
    <property type="match status" value="1"/>
</dbReference>
<dbReference type="Pfam" id="PF05299">
    <property type="entry name" value="Peptidase_M61"/>
    <property type="match status" value="1"/>
</dbReference>
<evidence type="ECO:0000259" key="2">
    <source>
        <dbReference type="Pfam" id="PF05299"/>
    </source>
</evidence>
<protein>
    <submittedName>
        <fullName evidence="4">Peptidase M61</fullName>
    </submittedName>
</protein>
<feature type="domain" description="Peptidase M61 N-terminal" evidence="3">
    <location>
        <begin position="32"/>
        <end position="210"/>
    </location>
</feature>
<keyword evidence="5" id="KW-1185">Reference proteome</keyword>
<evidence type="ECO:0000259" key="3">
    <source>
        <dbReference type="Pfam" id="PF17899"/>
    </source>
</evidence>
<reference evidence="4 5" key="1">
    <citation type="submission" date="2017-07" db="EMBL/GenBank/DDBJ databases">
        <title>Flavobacterium cyanobacteriorum sp. nov., isolated from cyanobacterial aggregates in a eutrophic lake.</title>
        <authorList>
            <person name="Cai H."/>
        </authorList>
    </citation>
    <scope>NUCLEOTIDE SEQUENCE [LARGE SCALE GENOMIC DNA]</scope>
    <source>
        <strain evidence="4 5">TH167</strain>
    </source>
</reference>
<dbReference type="InterPro" id="IPR036034">
    <property type="entry name" value="PDZ_sf"/>
</dbReference>
<dbReference type="OrthoDB" id="9778516at2"/>
<dbReference type="InterPro" id="IPR007963">
    <property type="entry name" value="Peptidase_M61_catalytic"/>
</dbReference>
<dbReference type="RefSeq" id="WP_094485842.1">
    <property type="nucleotide sequence ID" value="NZ_NOXX01000179.1"/>
</dbReference>
<dbReference type="EMBL" id="NOXX01000179">
    <property type="protein sequence ID" value="OYQ45565.1"/>
    <property type="molecule type" value="Genomic_DNA"/>
</dbReference>
<gene>
    <name evidence="4" type="ORF">CHX27_05750</name>
</gene>
<dbReference type="InterPro" id="IPR027268">
    <property type="entry name" value="Peptidase_M4/M1_CTD_sf"/>
</dbReference>